<dbReference type="Pfam" id="PF03704">
    <property type="entry name" value="BTAD"/>
    <property type="match status" value="1"/>
</dbReference>
<dbReference type="CDD" id="cd15831">
    <property type="entry name" value="BTAD"/>
    <property type="match status" value="1"/>
</dbReference>
<dbReference type="SUPFAM" id="SSF48452">
    <property type="entry name" value="TPR-like"/>
    <property type="match status" value="1"/>
</dbReference>
<dbReference type="PANTHER" id="PTHR35807:SF1">
    <property type="entry name" value="TRANSCRIPTIONAL REGULATOR REDD"/>
    <property type="match status" value="1"/>
</dbReference>
<dbReference type="InterPro" id="IPR051677">
    <property type="entry name" value="AfsR-DnrI-RedD_regulator"/>
</dbReference>
<dbReference type="SUPFAM" id="SSF46894">
    <property type="entry name" value="C-terminal effector domain of the bipartite response regulators"/>
    <property type="match status" value="1"/>
</dbReference>
<evidence type="ECO:0000313" key="9">
    <source>
        <dbReference type="Proteomes" id="UP001589810"/>
    </source>
</evidence>
<comment type="similarity">
    <text evidence="1">Belongs to the AfsR/DnrI/RedD regulatory family.</text>
</comment>
<dbReference type="InterPro" id="IPR016032">
    <property type="entry name" value="Sig_transdc_resp-reg_C-effctor"/>
</dbReference>
<protein>
    <submittedName>
        <fullName evidence="8">BTAD domain-containing putative transcriptional regulator</fullName>
    </submittedName>
</protein>
<keyword evidence="2" id="KW-0805">Transcription regulation</keyword>
<evidence type="ECO:0000313" key="8">
    <source>
        <dbReference type="EMBL" id="MFC0548239.1"/>
    </source>
</evidence>
<comment type="caution">
    <text evidence="8">The sequence shown here is derived from an EMBL/GenBank/DDBJ whole genome shotgun (WGS) entry which is preliminary data.</text>
</comment>
<feature type="coiled-coil region" evidence="6">
    <location>
        <begin position="269"/>
        <end position="296"/>
    </location>
</feature>
<dbReference type="PANTHER" id="PTHR35807">
    <property type="entry name" value="TRANSCRIPTIONAL REGULATOR REDD-RELATED"/>
    <property type="match status" value="1"/>
</dbReference>
<keyword evidence="6" id="KW-0175">Coiled coil</keyword>
<dbReference type="InterPro" id="IPR001867">
    <property type="entry name" value="OmpR/PhoB-type_DNA-bd"/>
</dbReference>
<feature type="DNA-binding region" description="OmpR/PhoB-type" evidence="5">
    <location>
        <begin position="1"/>
        <end position="96"/>
    </location>
</feature>
<dbReference type="InterPro" id="IPR005158">
    <property type="entry name" value="BTAD"/>
</dbReference>
<dbReference type="SMART" id="SM00862">
    <property type="entry name" value="Trans_reg_C"/>
    <property type="match status" value="1"/>
</dbReference>
<dbReference type="Gene3D" id="1.25.40.10">
    <property type="entry name" value="Tetratricopeptide repeat domain"/>
    <property type="match status" value="1"/>
</dbReference>
<keyword evidence="3 5" id="KW-0238">DNA-binding</keyword>
<evidence type="ECO:0000256" key="4">
    <source>
        <dbReference type="ARBA" id="ARBA00023163"/>
    </source>
</evidence>
<evidence type="ECO:0000256" key="1">
    <source>
        <dbReference type="ARBA" id="ARBA00005820"/>
    </source>
</evidence>
<evidence type="ECO:0000259" key="7">
    <source>
        <dbReference type="PROSITE" id="PS51755"/>
    </source>
</evidence>
<evidence type="ECO:0000256" key="2">
    <source>
        <dbReference type="ARBA" id="ARBA00023015"/>
    </source>
</evidence>
<dbReference type="EMBL" id="JBHLUD010000015">
    <property type="protein sequence ID" value="MFC0548239.1"/>
    <property type="molecule type" value="Genomic_DNA"/>
</dbReference>
<dbReference type="Pfam" id="PF00486">
    <property type="entry name" value="Trans_reg_C"/>
    <property type="match status" value="1"/>
</dbReference>
<evidence type="ECO:0000256" key="6">
    <source>
        <dbReference type="SAM" id="Coils"/>
    </source>
</evidence>
<proteinExistence type="inferred from homology"/>
<dbReference type="InterPro" id="IPR036388">
    <property type="entry name" value="WH-like_DNA-bd_sf"/>
</dbReference>
<dbReference type="PROSITE" id="PS51755">
    <property type="entry name" value="OMPR_PHOB"/>
    <property type="match status" value="1"/>
</dbReference>
<dbReference type="InterPro" id="IPR011990">
    <property type="entry name" value="TPR-like_helical_dom_sf"/>
</dbReference>
<keyword evidence="4" id="KW-0804">Transcription</keyword>
<sequence length="306" mass="33950">MRLRLLGPVDIFDEVNGRRIDLTGAKRRALLATLVVRQGQTISLHRLTEELWGERPPANAVNALQAHVARLRKLLSVAGGSPDQIVTQSSGYSLDLEPGQTDVDEFNRLSAQAREVLADRPERAIELLRAALDLWRGPAFDGNTTGEILATEAELLTENRLATLESLYDASLRIGRHREVVGEIEETIAAHPLRERFYDQLMVALYRCHRQSEAIGVYDRARRKLLRELGVEPGPALRGRMQAILAHSPSLLLPASEESDVDGLSITSIGDLNQELAHLQRRMNTLARRQEQLMRMVAGTAAVAGL</sequence>
<evidence type="ECO:0000256" key="5">
    <source>
        <dbReference type="PROSITE-ProRule" id="PRU01091"/>
    </source>
</evidence>
<dbReference type="RefSeq" id="WP_273937922.1">
    <property type="nucleotide sequence ID" value="NZ_CP097263.1"/>
</dbReference>
<dbReference type="SMART" id="SM01043">
    <property type="entry name" value="BTAD"/>
    <property type="match status" value="1"/>
</dbReference>
<evidence type="ECO:0000256" key="3">
    <source>
        <dbReference type="ARBA" id="ARBA00023125"/>
    </source>
</evidence>
<dbReference type="Proteomes" id="UP001589810">
    <property type="component" value="Unassembled WGS sequence"/>
</dbReference>
<reference evidence="8 9" key="1">
    <citation type="submission" date="2024-09" db="EMBL/GenBank/DDBJ databases">
        <authorList>
            <person name="Sun Q."/>
            <person name="Mori K."/>
        </authorList>
    </citation>
    <scope>NUCLEOTIDE SEQUENCE [LARGE SCALE GENOMIC DNA]</scope>
    <source>
        <strain evidence="8 9">TBRC 1432</strain>
    </source>
</reference>
<gene>
    <name evidence="8" type="ORF">ACFFH7_42495</name>
</gene>
<keyword evidence="9" id="KW-1185">Reference proteome</keyword>
<accession>A0ABV6N6U1</accession>
<organism evidence="8 9">
    <name type="scientific">Kutzneria chonburiensis</name>
    <dbReference type="NCBI Taxonomy" id="1483604"/>
    <lineage>
        <taxon>Bacteria</taxon>
        <taxon>Bacillati</taxon>
        <taxon>Actinomycetota</taxon>
        <taxon>Actinomycetes</taxon>
        <taxon>Pseudonocardiales</taxon>
        <taxon>Pseudonocardiaceae</taxon>
        <taxon>Kutzneria</taxon>
    </lineage>
</organism>
<feature type="domain" description="OmpR/PhoB-type" evidence="7">
    <location>
        <begin position="1"/>
        <end position="96"/>
    </location>
</feature>
<dbReference type="Gene3D" id="1.10.10.10">
    <property type="entry name" value="Winged helix-like DNA-binding domain superfamily/Winged helix DNA-binding domain"/>
    <property type="match status" value="1"/>
</dbReference>
<name>A0ABV6N6U1_9PSEU</name>